<dbReference type="GO" id="GO:0019748">
    <property type="term" value="P:secondary metabolic process"/>
    <property type="evidence" value="ECO:0007669"/>
    <property type="project" value="TreeGrafter"/>
</dbReference>
<dbReference type="GO" id="GO:0005737">
    <property type="term" value="C:cytoplasm"/>
    <property type="evidence" value="ECO:0007669"/>
    <property type="project" value="TreeGrafter"/>
</dbReference>
<dbReference type="SUPFAM" id="SSF51556">
    <property type="entry name" value="Metallo-dependent hydrolases"/>
    <property type="match status" value="1"/>
</dbReference>
<sequence length="275" mass="31625">MGNKSRWRSVKKIDAHIHLFPDKMCKDYHGDDLWGHVGVDYYLPLMEKYNIEKAIVLPINARYDMGADDVNKWLGSVVSQNPNKFIAFADIQPEGAKFINLSPYYLEKAVKEYGLKGLKIHPTNLQMDADDLQFVPVLRKAAELKVPVLCHSYPSRWGFYDNCSPAKISRMIRIFPDVKFITAHLGGMQYLDALAGCTYVDTSYVVPEFIKLFGVEQTNRILRAFGVDRLIFGSDFPQAKDYEMQFEALDQMDFTDEEIEKIAYKNILELLNESK</sequence>
<dbReference type="OrthoDB" id="9777673at2"/>
<evidence type="ECO:0000259" key="2">
    <source>
        <dbReference type="Pfam" id="PF04909"/>
    </source>
</evidence>
<dbReference type="PANTHER" id="PTHR21240:SF28">
    <property type="entry name" value="ISO-OROTATE DECARBOXYLASE (EUROFUNG)"/>
    <property type="match status" value="1"/>
</dbReference>
<evidence type="ECO:0000256" key="1">
    <source>
        <dbReference type="ARBA" id="ARBA00023239"/>
    </source>
</evidence>
<dbReference type="RefSeq" id="WP_090042949.1">
    <property type="nucleotide sequence ID" value="NZ_FOKI01000046.1"/>
</dbReference>
<proteinExistence type="predicted"/>
<feature type="domain" description="Amidohydrolase-related" evidence="2">
    <location>
        <begin position="13"/>
        <end position="271"/>
    </location>
</feature>
<protein>
    <submittedName>
        <fullName evidence="3">Predicted metal-dependent hydrolase, TIM-barrel fold</fullName>
    </submittedName>
</protein>
<dbReference type="PANTHER" id="PTHR21240">
    <property type="entry name" value="2-AMINO-3-CARBOXYLMUCONATE-6-SEMIALDEHYDE DECARBOXYLASE"/>
    <property type="match status" value="1"/>
</dbReference>
<dbReference type="GO" id="GO:0016787">
    <property type="term" value="F:hydrolase activity"/>
    <property type="evidence" value="ECO:0007669"/>
    <property type="project" value="UniProtKB-KW"/>
</dbReference>
<accession>A0A1I1AXV6</accession>
<dbReference type="Pfam" id="PF04909">
    <property type="entry name" value="Amidohydro_2"/>
    <property type="match status" value="1"/>
</dbReference>
<evidence type="ECO:0000313" key="3">
    <source>
        <dbReference type="EMBL" id="SFB41258.1"/>
    </source>
</evidence>
<dbReference type="InterPro" id="IPR032466">
    <property type="entry name" value="Metal_Hydrolase"/>
</dbReference>
<reference evidence="3 4" key="1">
    <citation type="submission" date="2016-10" db="EMBL/GenBank/DDBJ databases">
        <authorList>
            <person name="de Groot N.N."/>
        </authorList>
    </citation>
    <scope>NUCLEOTIDE SEQUENCE [LARGE SCALE GENOMIC DNA]</scope>
    <source>
        <strain evidence="3 4">DSM 12271</strain>
    </source>
</reference>
<dbReference type="STRING" id="84698.SAMN04488528_104617"/>
<evidence type="ECO:0000313" key="4">
    <source>
        <dbReference type="Proteomes" id="UP000198619"/>
    </source>
</evidence>
<keyword evidence="4" id="KW-1185">Reference proteome</keyword>
<dbReference type="InterPro" id="IPR006680">
    <property type="entry name" value="Amidohydro-rel"/>
</dbReference>
<organism evidence="3 4">
    <name type="scientific">Clostridium frigidicarnis</name>
    <dbReference type="NCBI Taxonomy" id="84698"/>
    <lineage>
        <taxon>Bacteria</taxon>
        <taxon>Bacillati</taxon>
        <taxon>Bacillota</taxon>
        <taxon>Clostridia</taxon>
        <taxon>Eubacteriales</taxon>
        <taxon>Clostridiaceae</taxon>
        <taxon>Clostridium</taxon>
    </lineage>
</organism>
<keyword evidence="1" id="KW-0456">Lyase</keyword>
<name>A0A1I1AXV6_9CLOT</name>
<dbReference type="AlphaFoldDB" id="A0A1I1AXV6"/>
<dbReference type="Gene3D" id="3.20.20.140">
    <property type="entry name" value="Metal-dependent hydrolases"/>
    <property type="match status" value="1"/>
</dbReference>
<keyword evidence="3" id="KW-0378">Hydrolase</keyword>
<dbReference type="Proteomes" id="UP000198619">
    <property type="component" value="Unassembled WGS sequence"/>
</dbReference>
<dbReference type="EMBL" id="FOKI01000046">
    <property type="protein sequence ID" value="SFB41258.1"/>
    <property type="molecule type" value="Genomic_DNA"/>
</dbReference>
<gene>
    <name evidence="3" type="ORF">SAMN04488528_104617</name>
</gene>
<dbReference type="InterPro" id="IPR032465">
    <property type="entry name" value="ACMSD"/>
</dbReference>
<dbReference type="GO" id="GO:0016831">
    <property type="term" value="F:carboxy-lyase activity"/>
    <property type="evidence" value="ECO:0007669"/>
    <property type="project" value="InterPro"/>
</dbReference>